<dbReference type="InterPro" id="IPR003960">
    <property type="entry name" value="ATPase_AAA_CS"/>
</dbReference>
<dbReference type="InterPro" id="IPR027417">
    <property type="entry name" value="P-loop_NTPase"/>
</dbReference>
<reference evidence="3" key="2">
    <citation type="submission" date="2021-08" db="EMBL/GenBank/DDBJ databases">
        <authorList>
            <person name="Eriksson T."/>
        </authorList>
    </citation>
    <scope>NUCLEOTIDE SEQUENCE</scope>
    <source>
        <strain evidence="3">Stoneville</strain>
        <tissue evidence="3">Whole head</tissue>
    </source>
</reference>
<dbReference type="Pfam" id="PF07727">
    <property type="entry name" value="RVT_2"/>
    <property type="match status" value="2"/>
</dbReference>
<dbReference type="Pfam" id="PF00004">
    <property type="entry name" value="AAA"/>
    <property type="match status" value="1"/>
</dbReference>
<dbReference type="CDD" id="cd09272">
    <property type="entry name" value="RNase_HI_RT_Ty1"/>
    <property type="match status" value="1"/>
</dbReference>
<dbReference type="AlphaFoldDB" id="A0A8J6HTD6"/>
<dbReference type="GO" id="GO:0016887">
    <property type="term" value="F:ATP hydrolysis activity"/>
    <property type="evidence" value="ECO:0007669"/>
    <property type="project" value="InterPro"/>
</dbReference>
<dbReference type="InterPro" id="IPR003959">
    <property type="entry name" value="ATPase_AAA_core"/>
</dbReference>
<dbReference type="Gene3D" id="3.40.50.300">
    <property type="entry name" value="P-loop containing nucleotide triphosphate hydrolases"/>
    <property type="match status" value="1"/>
</dbReference>
<proteinExistence type="predicted"/>
<comment type="caution">
    <text evidence="3">The sequence shown here is derived from an EMBL/GenBank/DDBJ whole genome shotgun (WGS) entry which is preliminary data.</text>
</comment>
<evidence type="ECO:0000259" key="2">
    <source>
        <dbReference type="Pfam" id="PF07727"/>
    </source>
</evidence>
<feature type="domain" description="ATPase AAA-type core" evidence="1">
    <location>
        <begin position="2"/>
        <end position="49"/>
    </location>
</feature>
<dbReference type="PROSITE" id="PS00674">
    <property type="entry name" value="AAA"/>
    <property type="match status" value="1"/>
</dbReference>
<feature type="domain" description="Reverse transcriptase Ty1/copia-type" evidence="2">
    <location>
        <begin position="325"/>
        <end position="370"/>
    </location>
</feature>
<dbReference type="InterPro" id="IPR043502">
    <property type="entry name" value="DNA/RNA_pol_sf"/>
</dbReference>
<dbReference type="SUPFAM" id="SSF52540">
    <property type="entry name" value="P-loop containing nucleoside triphosphate hydrolases"/>
    <property type="match status" value="1"/>
</dbReference>
<feature type="domain" description="Reverse transcriptase Ty1/copia-type" evidence="2">
    <location>
        <begin position="379"/>
        <end position="442"/>
    </location>
</feature>
<dbReference type="Proteomes" id="UP000719412">
    <property type="component" value="Unassembled WGS sequence"/>
</dbReference>
<gene>
    <name evidence="3" type="ORF">GEV33_002337</name>
</gene>
<dbReference type="GO" id="GO:0071897">
    <property type="term" value="P:DNA biosynthetic process"/>
    <property type="evidence" value="ECO:0007669"/>
    <property type="project" value="UniProtKB-ARBA"/>
</dbReference>
<sequence>MDRVVSQLLAEMDGLNQSGTIFIIGATNRPDLIDPALLRPGRFDKLLYVAENSGYSYNQLIVNVLNTRILQRMDSSDYFPSMYILTKCHISARPYSMYEYNKNDENKDSAGVASFTADFFGEVRNVTLDNTLHVVPHLRTNLLFVSKIADKGCEIKKDDVLVFGANGNVKLIGNRVGDLYFARVPRNLAFTSRHVNFRDLVKAVGSIEDVDALDSTSRNTTCEVCCKGKMTRTFPKSSDRKTNSLDIIHTDLCGPFLTASNGKVLLEEELETIRPQTIDIDVHQQNVSQELEVERDDEVADEEKKVVRDEENVVQEQQRSRRDPARFSSIRLVASLAVQYGMKIKQFDVKTAYLNGELEEEIFMESPKGTRKVPGGELGENVTLIAIYVDDILAASRDLKRISEIGRMLADQFEIKDLGDVRHCLGVEFSQVNGQVTMHQRDTKLKRNDQQTEEDLKLPYCELVGALTYLATTTRLDIPFAVSCLGQFNNCYKEEHWKAAKRILIPRRSVHILNSREPNESYRGKNLGPLQSMQCMHCWSSLTYGPNAEPIKGFVDADWGSFPENRRSYTGFVFVQNGGPVFWDSKKQKTVALSTTEAEYMALSEYVKEAIYLQRFLRELGFDKNVALKLAENPTFHARNRQGYHTASVFLKESFRPVVLLWSYICIYVRLVLTDSNTMASPILHLTPLDFNFWGHTKDLVYEVEINTKSQLQKRDTAAANQIRKNPEMLNSVYENWYRRGVLKCA</sequence>
<dbReference type="PANTHER" id="PTHR11439">
    <property type="entry name" value="GAG-POL-RELATED RETROTRANSPOSON"/>
    <property type="match status" value="1"/>
</dbReference>
<keyword evidence="4" id="KW-1185">Reference proteome</keyword>
<dbReference type="PANTHER" id="PTHR11439:SF483">
    <property type="entry name" value="PEPTIDE SYNTHASE GLIP-LIKE, PUTATIVE (AFU_ORTHOLOGUE AFUA_3G12920)-RELATED"/>
    <property type="match status" value="1"/>
</dbReference>
<protein>
    <submittedName>
        <fullName evidence="3">Uncharacterized protein</fullName>
    </submittedName>
</protein>
<evidence type="ECO:0000259" key="1">
    <source>
        <dbReference type="Pfam" id="PF00004"/>
    </source>
</evidence>
<name>A0A8J6HTD6_TENMO</name>
<evidence type="ECO:0000313" key="3">
    <source>
        <dbReference type="EMBL" id="KAH0820454.1"/>
    </source>
</evidence>
<dbReference type="SUPFAM" id="SSF56672">
    <property type="entry name" value="DNA/RNA polymerases"/>
    <property type="match status" value="1"/>
</dbReference>
<dbReference type="EMBL" id="JABDTM020011875">
    <property type="protein sequence ID" value="KAH0820454.1"/>
    <property type="molecule type" value="Genomic_DNA"/>
</dbReference>
<reference evidence="3" key="1">
    <citation type="journal article" date="2020" name="J Insects Food Feed">
        <title>The yellow mealworm (Tenebrio molitor) genome: a resource for the emerging insects as food and feed industry.</title>
        <authorList>
            <person name="Eriksson T."/>
            <person name="Andere A."/>
            <person name="Kelstrup H."/>
            <person name="Emery V."/>
            <person name="Picard C."/>
        </authorList>
    </citation>
    <scope>NUCLEOTIDE SEQUENCE</scope>
    <source>
        <strain evidence="3">Stoneville</strain>
        <tissue evidence="3">Whole head</tissue>
    </source>
</reference>
<accession>A0A8J6HTD6</accession>
<evidence type="ECO:0000313" key="4">
    <source>
        <dbReference type="Proteomes" id="UP000719412"/>
    </source>
</evidence>
<dbReference type="InterPro" id="IPR013103">
    <property type="entry name" value="RVT_2"/>
</dbReference>
<dbReference type="GO" id="GO:0005524">
    <property type="term" value="F:ATP binding"/>
    <property type="evidence" value="ECO:0007669"/>
    <property type="project" value="InterPro"/>
</dbReference>
<organism evidence="3 4">
    <name type="scientific">Tenebrio molitor</name>
    <name type="common">Yellow mealworm beetle</name>
    <dbReference type="NCBI Taxonomy" id="7067"/>
    <lineage>
        <taxon>Eukaryota</taxon>
        <taxon>Metazoa</taxon>
        <taxon>Ecdysozoa</taxon>
        <taxon>Arthropoda</taxon>
        <taxon>Hexapoda</taxon>
        <taxon>Insecta</taxon>
        <taxon>Pterygota</taxon>
        <taxon>Neoptera</taxon>
        <taxon>Endopterygota</taxon>
        <taxon>Coleoptera</taxon>
        <taxon>Polyphaga</taxon>
        <taxon>Cucujiformia</taxon>
        <taxon>Tenebrionidae</taxon>
        <taxon>Tenebrio</taxon>
    </lineage>
</organism>